<organism evidence="3 4">
    <name type="scientific">Eumeta variegata</name>
    <name type="common">Bagworm moth</name>
    <name type="synonym">Eumeta japonica</name>
    <dbReference type="NCBI Taxonomy" id="151549"/>
    <lineage>
        <taxon>Eukaryota</taxon>
        <taxon>Metazoa</taxon>
        <taxon>Ecdysozoa</taxon>
        <taxon>Arthropoda</taxon>
        <taxon>Hexapoda</taxon>
        <taxon>Insecta</taxon>
        <taxon>Pterygota</taxon>
        <taxon>Neoptera</taxon>
        <taxon>Endopterygota</taxon>
        <taxon>Lepidoptera</taxon>
        <taxon>Glossata</taxon>
        <taxon>Ditrysia</taxon>
        <taxon>Tineoidea</taxon>
        <taxon>Psychidae</taxon>
        <taxon>Oiketicinae</taxon>
        <taxon>Eumeta</taxon>
    </lineage>
</organism>
<reference evidence="3 4" key="1">
    <citation type="journal article" date="2019" name="Commun. Biol.">
        <title>The bagworm genome reveals a unique fibroin gene that provides high tensile strength.</title>
        <authorList>
            <person name="Kono N."/>
            <person name="Nakamura H."/>
            <person name="Ohtoshi R."/>
            <person name="Tomita M."/>
            <person name="Numata K."/>
            <person name="Arakawa K."/>
        </authorList>
    </citation>
    <scope>NUCLEOTIDE SEQUENCE [LARGE SCALE GENOMIC DNA]</scope>
</reference>
<evidence type="ECO:0000313" key="4">
    <source>
        <dbReference type="Proteomes" id="UP000299102"/>
    </source>
</evidence>
<keyword evidence="4" id="KW-1185">Reference proteome</keyword>
<dbReference type="STRING" id="151549.A0A4C1SC70"/>
<dbReference type="EMBL" id="BGZK01006618">
    <property type="protein sequence ID" value="GBO99762.1"/>
    <property type="molecule type" value="Genomic_DNA"/>
</dbReference>
<evidence type="ECO:0000256" key="2">
    <source>
        <dbReference type="SAM" id="MobiDB-lite"/>
    </source>
</evidence>
<sequence>MQDMGHIPEKQMEVCEVCGAFLIVGDAQQRIEDHLMGKQHLVIPNCVKLSRRYTSNVKDRETDERRRRDDHSSSHRSFEVERKRVRKCAEQSRSFSLFGSFAQRAEHTFHCSCSAH</sequence>
<gene>
    <name evidence="3" type="primary">LUC7L3</name>
    <name evidence="3" type="ORF">EVAR_73365_1</name>
</gene>
<evidence type="ECO:0000313" key="3">
    <source>
        <dbReference type="EMBL" id="GBO99762.1"/>
    </source>
</evidence>
<name>A0A4C1SC70_EUMVA</name>
<dbReference type="GO" id="GO:0006376">
    <property type="term" value="P:mRNA splice site recognition"/>
    <property type="evidence" value="ECO:0007669"/>
    <property type="project" value="InterPro"/>
</dbReference>
<dbReference type="Pfam" id="PF03194">
    <property type="entry name" value="LUC7"/>
    <property type="match status" value="1"/>
</dbReference>
<feature type="compositionally biased region" description="Basic and acidic residues" evidence="2">
    <location>
        <begin position="57"/>
        <end position="83"/>
    </location>
</feature>
<dbReference type="OrthoDB" id="10266921at2759"/>
<dbReference type="GO" id="GO:0005685">
    <property type="term" value="C:U1 snRNP"/>
    <property type="evidence" value="ECO:0007669"/>
    <property type="project" value="InterPro"/>
</dbReference>
<feature type="region of interest" description="Disordered" evidence="2">
    <location>
        <begin position="54"/>
        <end position="83"/>
    </location>
</feature>
<proteinExistence type="inferred from homology"/>
<dbReference type="AlphaFoldDB" id="A0A4C1SC70"/>
<protein>
    <submittedName>
        <fullName evidence="3">Luc7-like protein 3</fullName>
    </submittedName>
</protein>
<accession>A0A4C1SC70</accession>
<comment type="caution">
    <text evidence="3">The sequence shown here is derived from an EMBL/GenBank/DDBJ whole genome shotgun (WGS) entry which is preliminary data.</text>
</comment>
<dbReference type="GO" id="GO:0003729">
    <property type="term" value="F:mRNA binding"/>
    <property type="evidence" value="ECO:0007669"/>
    <property type="project" value="InterPro"/>
</dbReference>
<evidence type="ECO:0000256" key="1">
    <source>
        <dbReference type="ARBA" id="ARBA00005655"/>
    </source>
</evidence>
<comment type="similarity">
    <text evidence="1">Belongs to the Luc7 family.</text>
</comment>
<dbReference type="InterPro" id="IPR004882">
    <property type="entry name" value="Luc7-rel"/>
</dbReference>
<dbReference type="PANTHER" id="PTHR12375">
    <property type="entry name" value="RNA-BINDING PROTEIN LUC7-RELATED"/>
    <property type="match status" value="1"/>
</dbReference>
<dbReference type="Proteomes" id="UP000299102">
    <property type="component" value="Unassembled WGS sequence"/>
</dbReference>